<feature type="domain" description="Nucleotide-diphospho-sugar transferase" evidence="1">
    <location>
        <begin position="128"/>
        <end position="330"/>
    </location>
</feature>
<reference evidence="3" key="1">
    <citation type="submission" date="2022-11" db="UniProtKB">
        <authorList>
            <consortium name="WormBaseParasite"/>
        </authorList>
    </citation>
    <scope>IDENTIFICATION</scope>
</reference>
<dbReference type="AlphaFoldDB" id="A0A914VVP4"/>
<evidence type="ECO:0000313" key="3">
    <source>
        <dbReference type="WBParaSite" id="PSAMB.scaffold2657size21961.g18616.t1"/>
    </source>
</evidence>
<protein>
    <submittedName>
        <fullName evidence="3">Nucleotide-diphospho-sugar transferase domain-containing protein</fullName>
    </submittedName>
</protein>
<dbReference type="PANTHER" id="PTHR31967:SF24">
    <property type="entry name" value="NUCLEOTIDE-DIPHOSPHO-SUGAR TRANSFERASE DOMAIN-CONTAINING PROTEIN"/>
    <property type="match status" value="1"/>
</dbReference>
<dbReference type="Proteomes" id="UP000887566">
    <property type="component" value="Unplaced"/>
</dbReference>
<sequence>MRIFTICEYKLQRQMMRRSYFFAVIRKLRSILKKRTNQTAILIVTIIFLLFFVSKIGVKAGRARKVVRYVSRYQHFVSEAAIRRSPNFSKFVRELKSMSQPPFILLLNNHALNITFNHLCNTIDMDNVHERTAIVALDQTAYRTMSSRYPKFKYFLFDSEKLQRRIRGEYSALSSYQLFFLFRANLAAALAKRKLSYWMTQQDTLWRSNLADFNLENRYSNADIIVDRIGNEQMSLYQKRDQWINGATYFVRGGWRSAGFFELLSTKLKRWCAPDSAIMTYLCMTAQPNGVVCNWIPHSIMSSSDWLFTDRSHPPHFLQIDHLRSDEKMEVFRQSGLNFLGGNNIAVCNRTAVEHAKKLLQNGTLFPDRYFDFSSRMSEFFLDLLLILIPGGTEFYRKYMFLLVYGDRL</sequence>
<dbReference type="WBParaSite" id="PSAMB.scaffold2657size21961.g18616.t1">
    <property type="protein sequence ID" value="PSAMB.scaffold2657size21961.g18616.t1"/>
    <property type="gene ID" value="PSAMB.scaffold2657size21961.g18616"/>
</dbReference>
<evidence type="ECO:0000313" key="2">
    <source>
        <dbReference type="Proteomes" id="UP000887566"/>
    </source>
</evidence>
<dbReference type="Pfam" id="PF03407">
    <property type="entry name" value="Nucleotid_trans"/>
    <property type="match status" value="1"/>
</dbReference>
<name>A0A914VVP4_9BILA</name>
<proteinExistence type="predicted"/>
<dbReference type="InterPro" id="IPR005069">
    <property type="entry name" value="Nucl-diP-sugar_transferase"/>
</dbReference>
<keyword evidence="2" id="KW-1185">Reference proteome</keyword>
<organism evidence="2 3">
    <name type="scientific">Plectus sambesii</name>
    <dbReference type="NCBI Taxonomy" id="2011161"/>
    <lineage>
        <taxon>Eukaryota</taxon>
        <taxon>Metazoa</taxon>
        <taxon>Ecdysozoa</taxon>
        <taxon>Nematoda</taxon>
        <taxon>Chromadorea</taxon>
        <taxon>Plectida</taxon>
        <taxon>Plectina</taxon>
        <taxon>Plectoidea</taxon>
        <taxon>Plectidae</taxon>
        <taxon>Plectus</taxon>
    </lineage>
</organism>
<evidence type="ECO:0000259" key="1">
    <source>
        <dbReference type="Pfam" id="PF03407"/>
    </source>
</evidence>
<dbReference type="PANTHER" id="PTHR31967">
    <property type="entry name" value="GROUNDHOG (HEDGEHOG-LIKE FAMILY)-RELATED"/>
    <property type="match status" value="1"/>
</dbReference>
<accession>A0A914VVP4</accession>